<dbReference type="GO" id="GO:0003677">
    <property type="term" value="F:DNA binding"/>
    <property type="evidence" value="ECO:0007669"/>
    <property type="project" value="UniProtKB-KW"/>
</dbReference>
<dbReference type="InterPro" id="IPR010992">
    <property type="entry name" value="IHF-like_DNA-bd_dom_sf"/>
</dbReference>
<dbReference type="PANTHER" id="PTHR33175">
    <property type="entry name" value="DNA-BINDING PROTEIN HU"/>
    <property type="match status" value="1"/>
</dbReference>
<sequence>MSKYLTPGKLADRLQDKIDLDKEGTLLFGSELFSIIIRELKKDETFSLFGFGSFKKIQVKESKGRNPKTGEEIIIPAHYRIKFTPAGKLADRINAEYAHLKPIILEDNAHEGLLLKAERYKLETPADAEAALSTQESIIPPTVPITRPNPIEEPPAKSEANELDSSLLEDEGQIDEMNQGEPDFGFKKDSSPRIRKALLIGLFLLICFIGVGWFLLKGPDKVVDIDISDSQVPEPIEQALADAAIEPESPSDPIEEIQAVAPVLPGTSYNILPGDSFSLLAQKSWGNIHLWPYLYKQNRTIFPDPDLVRPGDSIIIPPQPDEVKDQELIEDSILMAYRRYRELMEEQSENPRNIRRQRSAEYVLLGGERLYPTFLERNKSSISLEEIRRVEDLHF</sequence>
<evidence type="ECO:0000256" key="3">
    <source>
        <dbReference type="RuleBase" id="RU003939"/>
    </source>
</evidence>
<dbReference type="AlphaFoldDB" id="A0A5C1QT03"/>
<keyword evidence="7" id="KW-1185">Reference proteome</keyword>
<dbReference type="OrthoDB" id="9799835at2"/>
<gene>
    <name evidence="6" type="ORF">EXM22_17845</name>
</gene>
<evidence type="ECO:0000256" key="5">
    <source>
        <dbReference type="SAM" id="Phobius"/>
    </source>
</evidence>
<dbReference type="InterPro" id="IPR036779">
    <property type="entry name" value="LysM_dom_sf"/>
</dbReference>
<protein>
    <submittedName>
        <fullName evidence="6">HU family DNA-binding protein</fullName>
    </submittedName>
</protein>
<evidence type="ECO:0000313" key="6">
    <source>
        <dbReference type="EMBL" id="QEN09754.1"/>
    </source>
</evidence>
<dbReference type="GO" id="GO:0005829">
    <property type="term" value="C:cytosol"/>
    <property type="evidence" value="ECO:0007669"/>
    <property type="project" value="TreeGrafter"/>
</dbReference>
<name>A0A5C1QT03_9SPIO</name>
<evidence type="ECO:0000256" key="2">
    <source>
        <dbReference type="ARBA" id="ARBA00023125"/>
    </source>
</evidence>
<keyword evidence="5" id="KW-0812">Transmembrane</keyword>
<feature type="transmembrane region" description="Helical" evidence="5">
    <location>
        <begin position="197"/>
        <end position="216"/>
    </location>
</feature>
<dbReference type="EMBL" id="CP036150">
    <property type="protein sequence ID" value="QEN09754.1"/>
    <property type="molecule type" value="Genomic_DNA"/>
</dbReference>
<dbReference type="Gene3D" id="4.10.520.10">
    <property type="entry name" value="IHF-like DNA-binding proteins"/>
    <property type="match status" value="1"/>
</dbReference>
<dbReference type="RefSeq" id="WP_149487826.1">
    <property type="nucleotide sequence ID" value="NZ_CP036150.1"/>
</dbReference>
<evidence type="ECO:0000313" key="7">
    <source>
        <dbReference type="Proteomes" id="UP000324209"/>
    </source>
</evidence>
<evidence type="ECO:0000256" key="1">
    <source>
        <dbReference type="ARBA" id="ARBA00010529"/>
    </source>
</evidence>
<keyword evidence="5" id="KW-1133">Transmembrane helix</keyword>
<keyword evidence="2 6" id="KW-0238">DNA-binding</keyword>
<dbReference type="SMART" id="SM00411">
    <property type="entry name" value="BHL"/>
    <property type="match status" value="1"/>
</dbReference>
<proteinExistence type="inferred from homology"/>
<keyword evidence="5" id="KW-0472">Membrane</keyword>
<accession>A0A5C1QT03</accession>
<dbReference type="Proteomes" id="UP000324209">
    <property type="component" value="Chromosome"/>
</dbReference>
<evidence type="ECO:0000256" key="4">
    <source>
        <dbReference type="SAM" id="MobiDB-lite"/>
    </source>
</evidence>
<dbReference type="KEGG" id="ock:EXM22_17845"/>
<dbReference type="Gene3D" id="3.10.350.10">
    <property type="entry name" value="LysM domain"/>
    <property type="match status" value="1"/>
</dbReference>
<dbReference type="PANTHER" id="PTHR33175:SF2">
    <property type="entry name" value="INTEGRATION HOST FACTOR SUBUNIT ALPHA"/>
    <property type="match status" value="1"/>
</dbReference>
<organism evidence="6 7">
    <name type="scientific">Oceanispirochaeta crateris</name>
    <dbReference type="NCBI Taxonomy" id="2518645"/>
    <lineage>
        <taxon>Bacteria</taxon>
        <taxon>Pseudomonadati</taxon>
        <taxon>Spirochaetota</taxon>
        <taxon>Spirochaetia</taxon>
        <taxon>Spirochaetales</taxon>
        <taxon>Spirochaetaceae</taxon>
        <taxon>Oceanispirochaeta</taxon>
    </lineage>
</organism>
<dbReference type="Pfam" id="PF00216">
    <property type="entry name" value="Bac_DNA_binding"/>
    <property type="match status" value="1"/>
</dbReference>
<dbReference type="SUPFAM" id="SSF47729">
    <property type="entry name" value="IHF-like DNA-binding proteins"/>
    <property type="match status" value="1"/>
</dbReference>
<feature type="region of interest" description="Disordered" evidence="4">
    <location>
        <begin position="141"/>
        <end position="165"/>
    </location>
</feature>
<comment type="similarity">
    <text evidence="1 3">Belongs to the bacterial histone-like protein family.</text>
</comment>
<dbReference type="InterPro" id="IPR000119">
    <property type="entry name" value="Hist_DNA-bd"/>
</dbReference>
<reference evidence="6 7" key="1">
    <citation type="submission" date="2019-02" db="EMBL/GenBank/DDBJ databases">
        <title>Complete Genome Sequence and Methylome Analysis of free living Spirochaetas.</title>
        <authorList>
            <person name="Fomenkov A."/>
            <person name="Dubinina G."/>
            <person name="Leshcheva N."/>
            <person name="Mikheeva N."/>
            <person name="Grabovich M."/>
            <person name="Vincze T."/>
            <person name="Roberts R.J."/>
        </authorList>
    </citation>
    <scope>NUCLEOTIDE SEQUENCE [LARGE SCALE GENOMIC DNA]</scope>
    <source>
        <strain evidence="6 7">K2</strain>
    </source>
</reference>
<dbReference type="GO" id="GO:0030527">
    <property type="term" value="F:structural constituent of chromatin"/>
    <property type="evidence" value="ECO:0007669"/>
    <property type="project" value="InterPro"/>
</dbReference>